<dbReference type="SMART" id="SM00939">
    <property type="entry name" value="PepX_C"/>
    <property type="match status" value="1"/>
</dbReference>
<evidence type="ECO:0000259" key="4">
    <source>
        <dbReference type="SMART" id="SM00939"/>
    </source>
</evidence>
<sequence length="677" mass="71920">MRAGLVVVAAVALVPFVALPAGAAPEASGPDGGAAGVAWAATEDGPQRYPNVFIEWDVPITMSDGTVLKSNVYHPADASGRPIAEPTPTVLNLTPYTKLGSMVIDSARSIPGFSDELMRLTHEFDLSGTPFAGITDLTKSLGGGLVRNFSVDRQLVKSGYTQVIVDVRGTGFSQGDWDLLRAREQQDTVEVVDWASRQPWSTGDIGMSGVSYSGINQLQVAAKNPPALKALFPVVPSGNPFRDVVAPGGAIGTTFMPAWLLGVNMAKLMPDLLSLAQGRFDGKWLADRLADPFTFVDALIDAFVTPNIDQLSPKVQELLQADSPTRQAWETDPGAITTPVFISGGWHDLFVTSQADFYDRIPLPPGRKQLLMGDTYHITNGAESGKPGLPPRMDVLQRAWFDKWLKGIDNGIDGYGPVTVREQGGAWKTLAALHKPESEADHRRMYLAAAPSGTAAGSVHDGSLFTGPSPNADTLTVAPGLTGLCSRDAAQQTIGVTAIVIACGKDNRVHELNGLTFTSAPVAEPTTVSGPISVHLNTIQDATDGFWVVEVNDVAPDGMSTVLSTGQLMASLRAIDESRSRRDADGDYTQPVPDLSLDTRQPTVPGQPTALDIPVPAIDAVLQPGHRLRVNVYAGNFPKGLPPTPLLLESGLRPQHLVLDPADPSYVNLPVDGNPGW</sequence>
<dbReference type="InterPro" id="IPR013736">
    <property type="entry name" value="Xaa-Pro_dipept_C"/>
</dbReference>
<dbReference type="EMBL" id="AP023396">
    <property type="protein sequence ID" value="BCK58828.1"/>
    <property type="molecule type" value="Genomic_DNA"/>
</dbReference>
<accession>A0A7G1KU81</accession>
<feature type="region of interest" description="Disordered" evidence="2">
    <location>
        <begin position="576"/>
        <end position="609"/>
    </location>
</feature>
<dbReference type="Proteomes" id="UP000516173">
    <property type="component" value="Chromosome"/>
</dbReference>
<dbReference type="InterPro" id="IPR008979">
    <property type="entry name" value="Galactose-bd-like_sf"/>
</dbReference>
<dbReference type="InterPro" id="IPR029058">
    <property type="entry name" value="AB_hydrolase_fold"/>
</dbReference>
<dbReference type="NCBIfam" id="TIGR00976">
    <property type="entry name" value="CocE_NonD"/>
    <property type="match status" value="1"/>
</dbReference>
<keyword evidence="1" id="KW-0378">Hydrolase</keyword>
<dbReference type="SUPFAM" id="SSF53474">
    <property type="entry name" value="alpha/beta-Hydrolases"/>
    <property type="match status" value="1"/>
</dbReference>
<evidence type="ECO:0000256" key="2">
    <source>
        <dbReference type="SAM" id="MobiDB-lite"/>
    </source>
</evidence>
<dbReference type="PANTHER" id="PTHR43056">
    <property type="entry name" value="PEPTIDASE S9 PROLYL OLIGOPEPTIDASE"/>
    <property type="match status" value="1"/>
</dbReference>
<evidence type="ECO:0000313" key="5">
    <source>
        <dbReference type="EMBL" id="BCK58828.1"/>
    </source>
</evidence>
<organism evidence="5 6">
    <name type="scientific">Nocardia wallacei</name>
    <dbReference type="NCBI Taxonomy" id="480035"/>
    <lineage>
        <taxon>Bacteria</taxon>
        <taxon>Bacillati</taxon>
        <taxon>Actinomycetota</taxon>
        <taxon>Actinomycetes</taxon>
        <taxon>Mycobacteriales</taxon>
        <taxon>Nocardiaceae</taxon>
        <taxon>Nocardia</taxon>
    </lineage>
</organism>
<dbReference type="InterPro" id="IPR000383">
    <property type="entry name" value="Xaa-Pro-like_dom"/>
</dbReference>
<evidence type="ECO:0000256" key="1">
    <source>
        <dbReference type="ARBA" id="ARBA00022801"/>
    </source>
</evidence>
<dbReference type="Gene3D" id="3.40.50.1820">
    <property type="entry name" value="alpha/beta hydrolase"/>
    <property type="match status" value="1"/>
</dbReference>
<feature type="compositionally biased region" description="Basic and acidic residues" evidence="2">
    <location>
        <begin position="576"/>
        <end position="585"/>
    </location>
</feature>
<dbReference type="AlphaFoldDB" id="A0A7G1KU81"/>
<feature type="chain" id="PRO_5028935819" evidence="3">
    <location>
        <begin position="24"/>
        <end position="677"/>
    </location>
</feature>
<proteinExistence type="predicted"/>
<name>A0A7G1KU81_9NOCA</name>
<feature type="domain" description="Xaa-Pro dipeptidyl-peptidase C-terminal" evidence="4">
    <location>
        <begin position="398"/>
        <end position="668"/>
    </location>
</feature>
<reference evidence="5 6" key="1">
    <citation type="submission" date="2020-08" db="EMBL/GenBank/DDBJ databases">
        <title>Genome Sequencing of Nocardia wallacei strain FMUON74 and assembly.</title>
        <authorList>
            <person name="Toyokawa M."/>
            <person name="Uesaka K."/>
        </authorList>
    </citation>
    <scope>NUCLEOTIDE SEQUENCE [LARGE SCALE GENOMIC DNA]</scope>
    <source>
        <strain evidence="5 6">FMUON74</strain>
    </source>
</reference>
<dbReference type="InterPro" id="IPR050585">
    <property type="entry name" value="Xaa-Pro_dipeptidyl-ppase/CocE"/>
</dbReference>
<dbReference type="Pfam" id="PF02129">
    <property type="entry name" value="Peptidase_S15"/>
    <property type="match status" value="1"/>
</dbReference>
<dbReference type="SUPFAM" id="SSF49785">
    <property type="entry name" value="Galactose-binding domain-like"/>
    <property type="match status" value="1"/>
</dbReference>
<gene>
    <name evidence="5" type="ORF">NWFMUON74_66000</name>
</gene>
<dbReference type="PANTHER" id="PTHR43056:SF10">
    <property type="entry name" value="COCE_NOND FAMILY, PUTATIVE (AFU_ORTHOLOGUE AFUA_7G00600)-RELATED"/>
    <property type="match status" value="1"/>
</dbReference>
<dbReference type="InterPro" id="IPR005674">
    <property type="entry name" value="CocE/Ser_esterase"/>
</dbReference>
<dbReference type="Pfam" id="PF08530">
    <property type="entry name" value="PepX_C"/>
    <property type="match status" value="1"/>
</dbReference>
<evidence type="ECO:0000256" key="3">
    <source>
        <dbReference type="SAM" id="SignalP"/>
    </source>
</evidence>
<feature type="signal peptide" evidence="3">
    <location>
        <begin position="1"/>
        <end position="23"/>
    </location>
</feature>
<evidence type="ECO:0000313" key="6">
    <source>
        <dbReference type="Proteomes" id="UP000516173"/>
    </source>
</evidence>
<protein>
    <submittedName>
        <fullName evidence="5">Putative peptidase</fullName>
    </submittedName>
</protein>
<dbReference type="Gene3D" id="2.60.120.260">
    <property type="entry name" value="Galactose-binding domain-like"/>
    <property type="match status" value="1"/>
</dbReference>
<keyword evidence="3" id="KW-0732">Signal</keyword>
<dbReference type="GO" id="GO:0008239">
    <property type="term" value="F:dipeptidyl-peptidase activity"/>
    <property type="evidence" value="ECO:0007669"/>
    <property type="project" value="InterPro"/>
</dbReference>
<keyword evidence="6" id="KW-1185">Reference proteome</keyword>
<dbReference type="KEGG" id="nwl:NWFMUON74_66000"/>